<reference evidence="1" key="1">
    <citation type="submission" date="2014-09" db="EMBL/GenBank/DDBJ databases">
        <authorList>
            <person name="Magalhaes I.L.F."/>
            <person name="Oliveira U."/>
            <person name="Santos F.R."/>
            <person name="Vidigal T.H.D.A."/>
            <person name="Brescovit A.D."/>
            <person name="Santos A.J."/>
        </authorList>
    </citation>
    <scope>NUCLEOTIDE SEQUENCE</scope>
    <source>
        <tissue evidence="1">Shoot tissue taken approximately 20 cm above the soil surface</tissue>
    </source>
</reference>
<organism evidence="1">
    <name type="scientific">Arundo donax</name>
    <name type="common">Giant reed</name>
    <name type="synonym">Donax arundinaceus</name>
    <dbReference type="NCBI Taxonomy" id="35708"/>
    <lineage>
        <taxon>Eukaryota</taxon>
        <taxon>Viridiplantae</taxon>
        <taxon>Streptophyta</taxon>
        <taxon>Embryophyta</taxon>
        <taxon>Tracheophyta</taxon>
        <taxon>Spermatophyta</taxon>
        <taxon>Magnoliopsida</taxon>
        <taxon>Liliopsida</taxon>
        <taxon>Poales</taxon>
        <taxon>Poaceae</taxon>
        <taxon>PACMAD clade</taxon>
        <taxon>Arundinoideae</taxon>
        <taxon>Arundineae</taxon>
        <taxon>Arundo</taxon>
    </lineage>
</organism>
<protein>
    <submittedName>
        <fullName evidence="1">Uncharacterized protein</fullName>
    </submittedName>
</protein>
<evidence type="ECO:0000313" key="1">
    <source>
        <dbReference type="EMBL" id="JAD65901.1"/>
    </source>
</evidence>
<name>A0A0A9BR62_ARUDO</name>
<dbReference type="EMBL" id="GBRH01231994">
    <property type="protein sequence ID" value="JAD65901.1"/>
    <property type="molecule type" value="Transcribed_RNA"/>
</dbReference>
<dbReference type="AlphaFoldDB" id="A0A0A9BR62"/>
<proteinExistence type="predicted"/>
<sequence>MIPPKLFSEPTYHEDP</sequence>
<accession>A0A0A9BR62</accession>
<reference evidence="1" key="2">
    <citation type="journal article" date="2015" name="Data Brief">
        <title>Shoot transcriptome of the giant reed, Arundo donax.</title>
        <authorList>
            <person name="Barrero R.A."/>
            <person name="Guerrero F.D."/>
            <person name="Moolhuijzen P."/>
            <person name="Goolsby J.A."/>
            <person name="Tidwell J."/>
            <person name="Bellgard S.E."/>
            <person name="Bellgard M.I."/>
        </authorList>
    </citation>
    <scope>NUCLEOTIDE SEQUENCE</scope>
    <source>
        <tissue evidence="1">Shoot tissue taken approximately 20 cm above the soil surface</tissue>
    </source>
</reference>